<dbReference type="AlphaFoldDB" id="A0AAW8F3A5"/>
<keyword evidence="1" id="KW-0808">Transferase</keyword>
<reference evidence="1 2" key="1">
    <citation type="submission" date="2023-07" db="EMBL/GenBank/DDBJ databases">
        <title>Comparative genomics of wheat-associated soil bacteria to identify genetic determinants of phenazine resistance.</title>
        <authorList>
            <person name="Mouncey N."/>
        </authorList>
    </citation>
    <scope>NUCLEOTIDE SEQUENCE [LARGE SCALE GENOMIC DNA]</scope>
    <source>
        <strain evidence="1 2">W4I9-1</strain>
    </source>
</reference>
<dbReference type="SUPFAM" id="SSF56214">
    <property type="entry name" value="4'-phosphopantetheinyl transferase"/>
    <property type="match status" value="1"/>
</dbReference>
<dbReference type="RefSeq" id="WP_307298858.1">
    <property type="nucleotide sequence ID" value="NZ_JAUSXV010000001.1"/>
</dbReference>
<proteinExistence type="predicted"/>
<name>A0AAW8F3A5_9MICO</name>
<keyword evidence="2" id="KW-1185">Reference proteome</keyword>
<dbReference type="InterPro" id="IPR037143">
    <property type="entry name" value="4-PPantetheinyl_Trfase_dom_sf"/>
</dbReference>
<dbReference type="EC" id="2.7.8.-" evidence="1"/>
<dbReference type="Gene3D" id="3.90.470.20">
    <property type="entry name" value="4'-phosphopantetheinyl transferase domain"/>
    <property type="match status" value="2"/>
</dbReference>
<gene>
    <name evidence="1" type="ORF">QFZ53_003685</name>
</gene>
<evidence type="ECO:0000313" key="1">
    <source>
        <dbReference type="EMBL" id="MDQ0649489.1"/>
    </source>
</evidence>
<accession>A0AAW8F3A5</accession>
<evidence type="ECO:0000313" key="2">
    <source>
        <dbReference type="Proteomes" id="UP001244427"/>
    </source>
</evidence>
<protein>
    <submittedName>
        <fullName evidence="1">4'-phosphopantetheinyl transferase</fullName>
        <ecNumber evidence="1">2.7.8.-</ecNumber>
    </submittedName>
</protein>
<organism evidence="1 2">
    <name type="scientific">Microbacterium natoriense</name>
    <dbReference type="NCBI Taxonomy" id="284570"/>
    <lineage>
        <taxon>Bacteria</taxon>
        <taxon>Bacillati</taxon>
        <taxon>Actinomycetota</taxon>
        <taxon>Actinomycetes</taxon>
        <taxon>Micrococcales</taxon>
        <taxon>Microbacteriaceae</taxon>
        <taxon>Microbacterium</taxon>
    </lineage>
</organism>
<dbReference type="GO" id="GO:0008897">
    <property type="term" value="F:holo-[acyl-carrier-protein] synthase activity"/>
    <property type="evidence" value="ECO:0007669"/>
    <property type="project" value="InterPro"/>
</dbReference>
<dbReference type="GO" id="GO:0000287">
    <property type="term" value="F:magnesium ion binding"/>
    <property type="evidence" value="ECO:0007669"/>
    <property type="project" value="InterPro"/>
</dbReference>
<sequence>MPESDATTVWNGRVRVVWASGADARNAVLRRLREDAGVPDDSIAHECPTCGSTMHGPLRTSSGTTVLSLSHAGDLTVGAIARADDAASVGIDVEADRGAARLTELAALFAPREPPTLREWTMIEAVVKADGRGLRIAPTDIRFDGTTARIAGRAPIEVSTAAAPEGYLISVAIDPMGRFRRAPGWAR</sequence>
<dbReference type="EMBL" id="JAUSXV010000001">
    <property type="protein sequence ID" value="MDQ0649489.1"/>
    <property type="molecule type" value="Genomic_DNA"/>
</dbReference>
<comment type="caution">
    <text evidence="1">The sequence shown here is derived from an EMBL/GenBank/DDBJ whole genome shotgun (WGS) entry which is preliminary data.</text>
</comment>
<dbReference type="Proteomes" id="UP001244427">
    <property type="component" value="Unassembled WGS sequence"/>
</dbReference>